<keyword evidence="4" id="KW-1185">Reference proteome</keyword>
<gene>
    <name evidence="3" type="ORF">Q31b_16580</name>
</gene>
<dbReference type="GO" id="GO:0000272">
    <property type="term" value="P:polysaccharide catabolic process"/>
    <property type="evidence" value="ECO:0007669"/>
    <property type="project" value="InterPro"/>
</dbReference>
<dbReference type="EMBL" id="SJPY01000002">
    <property type="protein sequence ID" value="TWU44123.1"/>
    <property type="molecule type" value="Genomic_DNA"/>
</dbReference>
<proteinExistence type="predicted"/>
<comment type="caution">
    <text evidence="3">The sequence shown here is derived from an EMBL/GenBank/DDBJ whole genome shotgun (WGS) entry which is preliminary data.</text>
</comment>
<dbReference type="GO" id="GO:0004553">
    <property type="term" value="F:hydrolase activity, hydrolyzing O-glycosyl compounds"/>
    <property type="evidence" value="ECO:0007669"/>
    <property type="project" value="InterPro"/>
</dbReference>
<sequence length="4669" mass="479974">MRISSPEAKPRRSRSTRRSHANRRRFSLEQLEARQMLAAFIVNEPLRNVELQRSGNHIQVVNAANNTDVILSVAADDIDNDQITIAAASLIVDSAVNLDGNSLTVQAGRIELSSGTITTDDTALGGDAGDVNLTALQIMIGPGSTIDTRSAAGGLSDGTVALTASDRPDDLAGEFRDLITVVDAMTRAARIDLSGATIRGRDVTLKADGITSTRWDDVGAFKDNVGTQLTDQLNAIPQIGLSMNSPISGQVKVHFATAEIGLLNSTINSSTSVTIGATAAADASINAVAINGTGSGGSKILVSIAMSTSDSTATVGLEGTTNIIAAGRVDVTTNATSKAKVVARADANGRSSSKSVEGAFNIAGALTGETSRINLASGASIVAGDTVNLDAKGNVENNVKATTSVFQDGTGGLSLSVGVDFADIISEVHGTITSGATGDGSRLSVTAANVDAANDRITFNAVPASLPIKVGERIEFSAGSGDLGLIDGKEYIVHDVTAPVASTAGNVSQTVRLVAAESIDLDSRQVPNDSTHTLKKIAIIKFNQADVSREAGSGDGLINLATLPASVTQIVYLGPDIEVNEDATAIAGLIQNQAYDVVRVAGKVKLQLPGTTTPIDFVAPETSTHGFYFTESLQSFSPNTDVNNDRETITLPAGHGLETGDLVFYGTDPTRTILRDIKNFGTGNTSIETLGTVSLPDAPIDGLENQYGYRVVIDPGAPNQIRLTTSLFAATAASIQDLNANSGTGHAFSRGDANQGVIMNASLIAFNGAEAGVTLSDAEQPWAEVAIGAASGQVDRIATGGYALINGMRTGVNNNSVDKGQEQTGSSASTRETVDLASSTAVMSFNHDVYARIMPTAVVTSAADLIVDGKIEQKTKLTSTSSATRRGVDDNEAGKDPQEDGDTEISLAIGVGIYDNDSDATILSGATTDANDQTIVKANVDYPMLVESVTSAINPLEILSSGGLNGIGSMLDGKMGLSQLFNVQIATVAGSSGDKFVLAGGIGVTDFTNRIRATIDDNALVNQNVDLSTNDPSVSVLADLTGVQIEVGQMASYNLDIKGFAEALIGSEGSPTTFLKQLANPFGVSGKNAAGGVLLLTLADNETIASIGSGAKVIADGAVTVKATSDYDNLAVVQTGAASTSFGFSASIVAADIDNKTHAFIADGAIITAGSLNVAATDTLNRIAIAGAILKGKQTGIGASVGVNLIDQDVAAYVGRASTIADAVTRLDVTLNISGAVDVTAKADGDLFALVMAGAVQGFGNTPASGAAGGATTNANAKKIGPIALTIPVAINNVTTNVSAYIDHQKVRSLDANVKADSMVEIQSVIIGASFGIQTEATGNGKLNLAGAGAVGINTVVQNLAAFIKDSDVETTGGRGINVKTDDKSSVSADAGGFGIALSTAESSRAAISFGVSFALNDISGNNTATINDSVINVLAGNIDVEVMSTSIAKALSIAGGVSVKTGPGSAGSFGGAGAVAINDIGKTMSAGIVNNGNVTTAAGKIDVHATDMSDIDADAGGFGIGISGGSGNSIAGAVGISVALNEIGNTIEAKIDGSNIDTKGQVDVIAHSSGAKIRAVSVAASAAGAVGGGVSVALSGAGSGANNAINNQILASISDSTVNVLSGGGVSVQALDTSSIVSTAVGAAIGVAVSGSTGVGLAVGISIAFNDIGIQATASVVDSTVTIDGFFGFDVLANQSASITSTAVAASVAAGFGTNGVGVSGAGAGAVNKISNKTIAKIDGSDVTVGGNVSVLAKDNATIESKIVAAAAAIGAGTTGVGAAFGFSYAENRIGDADTFSDDPTAIGAPSAAQVKAYINESSVTSGATMDVRANSTGSITSDVSAFSVAAAGGANAVAIAGAGVSSSNDVAMEIASVIQDSTGSGIKAAELTLLTEDSSTITTTVTAASLAVALGAFSGAVTVAVSGTTANIENKVQSAIRRSTVLAEGSVRVLTTENVNANATATAASASTSIGLSLAGGGAIASGTIASIVSSEIADSRVTTYGELSVDATNTATSDIQTASTTRSIGVIGLAANGSSAISTITPDVDVAITGSSINAGTLGLNAKNNPLATADAAGLSVSTGAAIGVSIARVNLGGSANALLESAGRVVNVDRLVMSATNEQEAPSRAFAQGSAGGLLIGVDATVTSATNLTNVNAVIAANSVVNAIGDMTITAKNFTNQDSDSSSLAIGLIAAGITRAGAKSDVSTIARIHSGAQVNAGSLTLQATGRDQNIANTTSGAGGAISGAVALPITNSFSNVLSEIADDAQVNVIGLLRTPAKHVAVVNSRLTAAAGGLLSGSGGELFNEVVSHVVSRVGDRAKVTAGSMEATARNEISKADLGKAGNVDATTGGLFAGVGVVSNTNLSLTTLIDIGDGAIVTVGDSVSAHLDMTALNVINVTDQLTLRSGGLAAGGSNNASIRTLVDEAEVAIGANAKLSSTGTITASARGQGVVTIQANAETYGAVTEVRGGSTISVMPTNTVMVAAGANLTADRDIHLSSGTDTASNRDLYTIHSRVDTFAGSLIPLDTTYANADLIQDNQVTVSSGAVVQSAGNIRLHAERFGDNEVIAQVKAVNDYNAPVDKTNGVDGLFAAGGIEQFKGNAISSASGIVTIEGTVRTGIKRNQVLEIQSVTRANVPADTPDSPDLYTVVLAGRSTDGIGFTKKLTPVTSSLDIALAEAYRNLGLYSTNGTSANPELVAFYNNEITRINDKLAAQGLLDTSTGTEVPVSRETLTLVIDPVIAQAGSIDIVADERLGSGTLDAPGDASVEIINRSFVSLELSGIEIPDQTGGVFLNSKNVTAVASAVPLILVDNVADVTSPSLTNNGSLDLTWPNISLNSGGAIKNLGGDVTLRNFQAGAGNILVNGTILASTPRIFAGTQGAASFNAGDNNSAPYSTGGEAYKNWNKLSRDGLGVDGQPLGPGSGMFPPTEASLQDYLNQSPDQVNIFGNRIFVTAQYINLNGVMQSGNDEYNLVIGDATNVEIESLRSSSGSEIRDLTSVSDGNFILQYDFGNDRILVQEVRSGGGYIDLTGSISNTHNGELRVLGGYSRINIDNQTDHDIELKRLDVSERGDGVVIIKDFNKGSETNPGVSIYQVEGNNVYAQTPEGTDTRPRAFTFQYKPKDGLRYGWSVAQDLATRTETIYRSTNLLGIKVPTNIFSQHTDSASSPRLLESGAYFYTDTNAAIGDYDFNSSLVDLNDKTTSGGNRYLCSIPTAIGCLVPATYETTEIRETGTRFIATHSVDADRPVDIKFLGQNEGAISIHSGGTVFVSGSIGNVSGQTSITSDKGVVQLSPTATVGGRIIRIKAGDAIGSVDTPLLTNITDRLPSDFVSDRGAVGTTTTVGETQYVLVAAGHTAGGTPGSVYRYKGTRESINLRNEDFSNTAKWFELTLEANIGLQTTSDDITVREVQGNMPVEVVAVSAPGVPSFAGNVSLTAQDSIVYGFGRFSPLSSFVVGTSVNLVAETGSIGSMNDPFQAASDFLNVNKNPGNNFNAKAAGDIWLELSEAISVDTIEAGGDVHITFDAFDGGSLIDGNTVAVRDERAIEDVAAMVWSDLQLTVDLGANEKRNERIEAIAATQTQSYQAYWNFRSQQADPAVYDPNFGVMLVTEERAFYEQQLREQGTGNGLAGDELNAFVTAGITTLEANRSAQYHDLHDDWGPLGDAFDPEFRYTLTAEETKAIDDTTKIWTVEELLNLQSAAFLNVTDTEFVIEEPNIIGVNIYLDVPDGIGQYQNGYTIERFAEDGSPNLLTIEERAAIAAAEPGDIVFLKQAPSQVVAEIQDNAIILTETSSTWSSLGFVIGDFVHLETNTRDTTDDGVFFEIQSLDNQTMRLITNDRSLQNDSPRPILVAPVIAESAARDSATHIRVLRREDIDVNASGTVSAESTRHIFLGSETDMTIDGVWAGGNERLQIKVGGSLNTTDALIVDLIGGRIVLEAARGNIGLEDDAVFIDSSEEGYLIARAQKEIVIIEENVDFAFFPANLHVNQVFSKESFVNLSSYDGILDALGTDETNVRGTEINLLAQFRIGTETDFLDIDLIGEGTLTAAAESNIQISETNGNLNLRQIYSANAHVSLVADGSILDAVDVENPYDPTSDDVIAIPGNPAMDIYAGNISLVAKHGSIGVAGNELDIKTSAPYLPEDQYFSLTTSSALNTYIIETIDPRVDDDGVPFEDNDLYLNTVTTDGATAFITAPGGSIFNALPDGQVNVSSGKAWLFALQSIGTPDKPIRTKVGSIEGQAYHDTVDIINEGDLIIGGVMEPFGDSFAGKGLDSRNDLNLSVTGSIQIDEFVSSFFKSTIRTPGSLTVGVDGGIWSDEEADLIVETDPNAPTPAMVDFRGTVISKLVRIQTGGGNDQIVVAPKEVDGALQIESGAGDDEIETNGQPATIDGGAGKNVLKIFGGGTHLDLSKFADNSIKSFDTIDMRGTRANRMSFAPGKIVQSTPGSPIELLQGSGDKVDFGVGWKPEKPQLIGGLFTHIISDGTAKFQVRNAAPYLNPANPLDVNSSGGVSASDAIIIINLLSNRVLPDLSAPITAQMLATFNYIDTNHDGKLSASDALAVINFINEPGTTPAPVGEKVIATLAQDVLQRAERKRFRTAEDEIPRELIPTQTIKTHLGFDQVALTETGEPWWQDDASQEDEEDALGLEETIGMLVGEGVKD</sequence>
<organism evidence="3 4">
    <name type="scientific">Novipirellula aureliae</name>
    <dbReference type="NCBI Taxonomy" id="2527966"/>
    <lineage>
        <taxon>Bacteria</taxon>
        <taxon>Pseudomonadati</taxon>
        <taxon>Planctomycetota</taxon>
        <taxon>Planctomycetia</taxon>
        <taxon>Pirellulales</taxon>
        <taxon>Pirellulaceae</taxon>
        <taxon>Novipirellula</taxon>
    </lineage>
</organism>
<dbReference type="GO" id="GO:0005509">
    <property type="term" value="F:calcium ion binding"/>
    <property type="evidence" value="ECO:0007669"/>
    <property type="project" value="InterPro"/>
</dbReference>
<feature type="region of interest" description="Disordered" evidence="1">
    <location>
        <begin position="876"/>
        <end position="902"/>
    </location>
</feature>
<feature type="region of interest" description="Disordered" evidence="1">
    <location>
        <begin position="1"/>
        <end position="23"/>
    </location>
</feature>
<dbReference type="InterPro" id="IPR002048">
    <property type="entry name" value="EF_hand_dom"/>
</dbReference>
<evidence type="ECO:0000313" key="4">
    <source>
        <dbReference type="Proteomes" id="UP000315471"/>
    </source>
</evidence>
<evidence type="ECO:0000259" key="2">
    <source>
        <dbReference type="PROSITE" id="PS50222"/>
    </source>
</evidence>
<name>A0A5C6E384_9BACT</name>
<feature type="domain" description="EF-hand" evidence="2">
    <location>
        <begin position="4541"/>
        <end position="4576"/>
    </location>
</feature>
<evidence type="ECO:0000256" key="1">
    <source>
        <dbReference type="SAM" id="MobiDB-lite"/>
    </source>
</evidence>
<dbReference type="RefSeq" id="WP_197171141.1">
    <property type="nucleotide sequence ID" value="NZ_SJPY01000002.1"/>
</dbReference>
<dbReference type="Proteomes" id="UP000315471">
    <property type="component" value="Unassembled WGS sequence"/>
</dbReference>
<accession>A0A5C6E384</accession>
<reference evidence="3 4" key="1">
    <citation type="submission" date="2019-02" db="EMBL/GenBank/DDBJ databases">
        <title>Deep-cultivation of Planctomycetes and their phenomic and genomic characterization uncovers novel biology.</title>
        <authorList>
            <person name="Wiegand S."/>
            <person name="Jogler M."/>
            <person name="Boedeker C."/>
            <person name="Pinto D."/>
            <person name="Vollmers J."/>
            <person name="Rivas-Marin E."/>
            <person name="Kohn T."/>
            <person name="Peeters S.H."/>
            <person name="Heuer A."/>
            <person name="Rast P."/>
            <person name="Oberbeckmann S."/>
            <person name="Bunk B."/>
            <person name="Jeske O."/>
            <person name="Meyerdierks A."/>
            <person name="Storesund J.E."/>
            <person name="Kallscheuer N."/>
            <person name="Luecker S."/>
            <person name="Lage O.M."/>
            <person name="Pohl T."/>
            <person name="Merkel B.J."/>
            <person name="Hornburger P."/>
            <person name="Mueller R.-W."/>
            <person name="Bruemmer F."/>
            <person name="Labrenz M."/>
            <person name="Spormann A.M."/>
            <person name="Op Den Camp H."/>
            <person name="Overmann J."/>
            <person name="Amann R."/>
            <person name="Jetten M.S.M."/>
            <person name="Mascher T."/>
            <person name="Medema M.H."/>
            <person name="Devos D.P."/>
            <person name="Kaster A.-K."/>
            <person name="Ovreas L."/>
            <person name="Rohde M."/>
            <person name="Galperin M.Y."/>
            <person name="Jogler C."/>
        </authorList>
    </citation>
    <scope>NUCLEOTIDE SEQUENCE [LARGE SCALE GENOMIC DNA]</scope>
    <source>
        <strain evidence="3 4">Q31b</strain>
    </source>
</reference>
<dbReference type="PROSITE" id="PS50222">
    <property type="entry name" value="EF_HAND_2"/>
    <property type="match status" value="1"/>
</dbReference>
<dbReference type="Pfam" id="PF00404">
    <property type="entry name" value="Dockerin_1"/>
    <property type="match status" value="1"/>
</dbReference>
<dbReference type="InterPro" id="IPR047881">
    <property type="entry name" value="LktA_repeat"/>
</dbReference>
<feature type="compositionally biased region" description="Basic and acidic residues" evidence="1">
    <location>
        <begin position="886"/>
        <end position="898"/>
    </location>
</feature>
<feature type="region of interest" description="Disordered" evidence="1">
    <location>
        <begin position="812"/>
        <end position="832"/>
    </location>
</feature>
<feature type="compositionally biased region" description="Basic residues" evidence="1">
    <location>
        <begin position="11"/>
        <end position="23"/>
    </location>
</feature>
<dbReference type="InterPro" id="IPR002105">
    <property type="entry name" value="Dockerin_1_rpt"/>
</dbReference>
<evidence type="ECO:0000313" key="3">
    <source>
        <dbReference type="EMBL" id="TWU44123.1"/>
    </source>
</evidence>
<dbReference type="NCBIfam" id="NF012206">
    <property type="entry name" value="LktA_tand_53"/>
    <property type="match status" value="7"/>
</dbReference>
<protein>
    <recommendedName>
        <fullName evidence="2">EF-hand domain-containing protein</fullName>
    </recommendedName>
</protein>